<dbReference type="RefSeq" id="WP_181501565.1">
    <property type="nucleotide sequence ID" value="NZ_JACDUH010000003.1"/>
</dbReference>
<gene>
    <name evidence="1" type="ORF">HNP86_001902</name>
</gene>
<organism evidence="1 2">
    <name type="scientific">Methanococcus maripaludis</name>
    <name type="common">Methanococcus deltae</name>
    <dbReference type="NCBI Taxonomy" id="39152"/>
    <lineage>
        <taxon>Archaea</taxon>
        <taxon>Methanobacteriati</taxon>
        <taxon>Methanobacteriota</taxon>
        <taxon>Methanomada group</taxon>
        <taxon>Methanococci</taxon>
        <taxon>Methanococcales</taxon>
        <taxon>Methanococcaceae</taxon>
        <taxon>Methanococcus</taxon>
    </lineage>
</organism>
<evidence type="ECO:0000313" key="2">
    <source>
        <dbReference type="Proteomes" id="UP000564425"/>
    </source>
</evidence>
<sequence length="169" mass="19007">MFSGILSRYNKDTGTKEALANTSITAVDNIIPGTMKLYVQTDYTDINVGDLIALTIGDYDYYMVVDFAYSTELILVDLLTYNFTVRFESTTFKSFITKLQPYMIFNDTYVPDVIDFDINTGRLIDVLVQCQSRGVSLSALTGSIRVVEVDKSIHPEPTVEMICNSWSIC</sequence>
<evidence type="ECO:0000313" key="1">
    <source>
        <dbReference type="EMBL" id="MBA2851743.1"/>
    </source>
</evidence>
<proteinExistence type="predicted"/>
<comment type="caution">
    <text evidence="1">The sequence shown here is derived from an EMBL/GenBank/DDBJ whole genome shotgun (WGS) entry which is preliminary data.</text>
</comment>
<dbReference type="EMBL" id="JACDUH010000003">
    <property type="protein sequence ID" value="MBA2851743.1"/>
    <property type="molecule type" value="Genomic_DNA"/>
</dbReference>
<protein>
    <submittedName>
        <fullName evidence="1">Uncharacterized protein</fullName>
    </submittedName>
</protein>
<accession>A0A7J9NXK3</accession>
<dbReference type="AlphaFoldDB" id="A0A7J9NXK3"/>
<name>A0A7J9NXK3_METMI</name>
<dbReference type="Proteomes" id="UP000564425">
    <property type="component" value="Unassembled WGS sequence"/>
</dbReference>
<reference evidence="1 2" key="1">
    <citation type="submission" date="2020-07" db="EMBL/GenBank/DDBJ databases">
        <title>Genomic Encyclopedia of Type Strains, Phase IV (KMG-V): Genome sequencing to study the core and pangenomes of soil and plant-associated prokaryotes.</title>
        <authorList>
            <person name="Whitman W."/>
        </authorList>
    </citation>
    <scope>NUCLEOTIDE SEQUENCE [LARGE SCALE GENOMIC DNA]</scope>
    <source>
        <strain evidence="1 2">A1</strain>
    </source>
</reference>